<organism evidence="1 2">
    <name type="scientific">Puccinia sorghi</name>
    <dbReference type="NCBI Taxonomy" id="27349"/>
    <lineage>
        <taxon>Eukaryota</taxon>
        <taxon>Fungi</taxon>
        <taxon>Dikarya</taxon>
        <taxon>Basidiomycota</taxon>
        <taxon>Pucciniomycotina</taxon>
        <taxon>Pucciniomycetes</taxon>
        <taxon>Pucciniales</taxon>
        <taxon>Pucciniaceae</taxon>
        <taxon>Puccinia</taxon>
    </lineage>
</organism>
<dbReference type="AlphaFoldDB" id="A0A0L6VLB5"/>
<reference evidence="1 2" key="1">
    <citation type="submission" date="2015-08" db="EMBL/GenBank/DDBJ databases">
        <title>Next Generation Sequencing and Analysis of the Genome of Puccinia sorghi L Schw, the Causal Agent of Maize Common Rust.</title>
        <authorList>
            <person name="Rochi L."/>
            <person name="Burguener G."/>
            <person name="Darino M."/>
            <person name="Turjanski A."/>
            <person name="Kreff E."/>
            <person name="Dieguez M.J."/>
            <person name="Sacco F."/>
        </authorList>
    </citation>
    <scope>NUCLEOTIDE SEQUENCE [LARGE SCALE GENOMIC DNA]</scope>
    <source>
        <strain evidence="1 2">RO10H11247</strain>
    </source>
</reference>
<dbReference type="VEuPathDB" id="FungiDB:VP01_1383g4"/>
<proteinExistence type="predicted"/>
<evidence type="ECO:0000313" key="1">
    <source>
        <dbReference type="EMBL" id="KNZ61571.1"/>
    </source>
</evidence>
<gene>
    <name evidence="1" type="ORF">VP01_1383g4</name>
</gene>
<keyword evidence="2" id="KW-1185">Reference proteome</keyword>
<evidence type="ECO:0000313" key="2">
    <source>
        <dbReference type="Proteomes" id="UP000037035"/>
    </source>
</evidence>
<comment type="caution">
    <text evidence="1">The sequence shown here is derived from an EMBL/GenBank/DDBJ whole genome shotgun (WGS) entry which is preliminary data.</text>
</comment>
<dbReference type="EMBL" id="LAVV01004265">
    <property type="protein sequence ID" value="KNZ61571.1"/>
    <property type="molecule type" value="Genomic_DNA"/>
</dbReference>
<sequence>MDFVTLITCKLTLYFPSQIHSYFSSFWCKKFHHYLKILPQLILGVRHATPTLDLRPTGCCGTGPGGSRNQCSPGVVPKILKYFFFREMNFEVEFLTLKSVVRIFGIRPATPICVLKIGSATHLDQRRNILWVADPKWVGLSFSCLLIHELMKLFCVTVPRLTEPELTTDEYFVDPTTFASKFQMCAPMITISCFLKTKRKKKRNMNVTWQNLTVRAMRGTNDQVTCIQASYIDYIQVGRVWKRKTSQIWNLSVSRHQKTSYFHDGVKKGRGEKSEFQHDSHLVISPGICQMTREKGAECAIFKALRISNHKNTRKENLIRGISIA</sequence>
<dbReference type="Proteomes" id="UP000037035">
    <property type="component" value="Unassembled WGS sequence"/>
</dbReference>
<protein>
    <submittedName>
        <fullName evidence="1">Uncharacterized protein</fullName>
    </submittedName>
</protein>
<name>A0A0L6VLB5_9BASI</name>
<accession>A0A0L6VLB5</accession>